<evidence type="ECO:0000313" key="4">
    <source>
        <dbReference type="EMBL" id="MPL92123.1"/>
    </source>
</evidence>
<feature type="domain" description="ABC transporter" evidence="3">
    <location>
        <begin position="21"/>
        <end position="254"/>
    </location>
</feature>
<dbReference type="PROSITE" id="PS00211">
    <property type="entry name" value="ABC_TRANSPORTER_1"/>
    <property type="match status" value="1"/>
</dbReference>
<dbReference type="Pfam" id="PF00005">
    <property type="entry name" value="ABC_tran"/>
    <property type="match status" value="2"/>
</dbReference>
<accession>A0A644VNS5</accession>
<evidence type="ECO:0000256" key="2">
    <source>
        <dbReference type="ARBA" id="ARBA00022840"/>
    </source>
</evidence>
<protein>
    <submittedName>
        <fullName evidence="4">Autoinducer 2 import ATP-binding protein LsrA</fullName>
        <ecNumber evidence="4">3.6.3.-</ecNumber>
    </submittedName>
</protein>
<keyword evidence="1" id="KW-0547">Nucleotide-binding</keyword>
<dbReference type="EMBL" id="VSSQ01000348">
    <property type="protein sequence ID" value="MPL92123.1"/>
    <property type="molecule type" value="Genomic_DNA"/>
</dbReference>
<dbReference type="InterPro" id="IPR003593">
    <property type="entry name" value="AAA+_ATPase"/>
</dbReference>
<keyword evidence="2 4" id="KW-0067">ATP-binding</keyword>
<evidence type="ECO:0000259" key="3">
    <source>
        <dbReference type="PROSITE" id="PS50893"/>
    </source>
</evidence>
<dbReference type="EC" id="3.6.3.-" evidence="4"/>
<dbReference type="PROSITE" id="PS50893">
    <property type="entry name" value="ABC_TRANSPORTER_2"/>
    <property type="match status" value="2"/>
</dbReference>
<dbReference type="InterPro" id="IPR003439">
    <property type="entry name" value="ABC_transporter-like_ATP-bd"/>
</dbReference>
<evidence type="ECO:0000256" key="1">
    <source>
        <dbReference type="ARBA" id="ARBA00022741"/>
    </source>
</evidence>
<dbReference type="InterPro" id="IPR017871">
    <property type="entry name" value="ABC_transporter-like_CS"/>
</dbReference>
<dbReference type="GO" id="GO:0005524">
    <property type="term" value="F:ATP binding"/>
    <property type="evidence" value="ECO:0007669"/>
    <property type="project" value="UniProtKB-KW"/>
</dbReference>
<dbReference type="PANTHER" id="PTHR43790:SF4">
    <property type="entry name" value="GUANOSINE IMPORT ATP-BINDING PROTEIN NUPO"/>
    <property type="match status" value="1"/>
</dbReference>
<reference evidence="4" key="1">
    <citation type="submission" date="2019-08" db="EMBL/GenBank/DDBJ databases">
        <authorList>
            <person name="Kucharzyk K."/>
            <person name="Murdoch R.W."/>
            <person name="Higgins S."/>
            <person name="Loffler F."/>
        </authorList>
    </citation>
    <scope>NUCLEOTIDE SEQUENCE</scope>
</reference>
<dbReference type="GO" id="GO:0016887">
    <property type="term" value="F:ATP hydrolysis activity"/>
    <property type="evidence" value="ECO:0007669"/>
    <property type="project" value="InterPro"/>
</dbReference>
<dbReference type="Gene3D" id="3.40.50.300">
    <property type="entry name" value="P-loop containing nucleotide triphosphate hydrolases"/>
    <property type="match status" value="2"/>
</dbReference>
<dbReference type="PANTHER" id="PTHR43790">
    <property type="entry name" value="CARBOHYDRATE TRANSPORT ATP-BINDING PROTEIN MG119-RELATED"/>
    <property type="match status" value="1"/>
</dbReference>
<dbReference type="InterPro" id="IPR027417">
    <property type="entry name" value="P-loop_NTPase"/>
</dbReference>
<dbReference type="CDD" id="cd03216">
    <property type="entry name" value="ABC_Carb_Monos_I"/>
    <property type="match status" value="1"/>
</dbReference>
<organism evidence="4">
    <name type="scientific">bioreactor metagenome</name>
    <dbReference type="NCBI Taxonomy" id="1076179"/>
    <lineage>
        <taxon>unclassified sequences</taxon>
        <taxon>metagenomes</taxon>
        <taxon>ecological metagenomes</taxon>
    </lineage>
</organism>
<name>A0A644VNS5_9ZZZZ</name>
<sequence>MPDGQTFPAAAAPVGAPPPIATLQGVTKRYPGIVANDSIDMEIRAGEVHVLLGENGAGKSTLVSMLSGLQQPDEGRILIDGIERPIASPADALEIGISTVFQHSMLVPSLTLVENATLGRPWWRRPDRAGTATEMAAMAGRIGVSLDPAALTSTLSLGERQQAEIVRALMRGARFLILDEATAMLTPHDAARLGALMRRLASEGVAVVFITHKLNEAVEYGDRVSVLRLGKKVGGIAPEQLRSMGAEAATAEVVRLMFGTNDMSAGTAVRPAPLPAEALHTPVLELLALYAEAAAVPLSNIEFKVHPGEILGIAGIDGNGQKQLAEAIAGQAPVSDGRIRLDGAYIDRLSIGARRDLGLRYVTDDRLGEGTVGGFSVALNLLLKEIGTPPYWEHGLERPAAIRANAEEKRRGFDIRTPSVETPVGKLSGGNIQKVLLARELTGTTRAVIFNKPTYGLDLANIAATRARIRETAARGAAVLLISTELDEILELSHRVAVMDQGRIAGIVPNDDAARRRIGELMSGVSRE</sequence>
<dbReference type="SMART" id="SM00382">
    <property type="entry name" value="AAA"/>
    <property type="match status" value="2"/>
</dbReference>
<dbReference type="CDD" id="cd03215">
    <property type="entry name" value="ABC_Carb_Monos_II"/>
    <property type="match status" value="1"/>
</dbReference>
<dbReference type="SUPFAM" id="SSF52540">
    <property type="entry name" value="P-loop containing nucleoside triphosphate hydrolases"/>
    <property type="match status" value="2"/>
</dbReference>
<comment type="caution">
    <text evidence="4">The sequence shown here is derived from an EMBL/GenBank/DDBJ whole genome shotgun (WGS) entry which is preliminary data.</text>
</comment>
<dbReference type="InterPro" id="IPR050107">
    <property type="entry name" value="ABC_carbohydrate_import_ATPase"/>
</dbReference>
<feature type="domain" description="ABC transporter" evidence="3">
    <location>
        <begin position="279"/>
        <end position="526"/>
    </location>
</feature>
<keyword evidence="4" id="KW-0378">Hydrolase</keyword>
<gene>
    <name evidence="4" type="primary">lsrA_1</name>
    <name evidence="4" type="ORF">SDC9_38220</name>
</gene>
<proteinExistence type="predicted"/>
<dbReference type="AlphaFoldDB" id="A0A644VNS5"/>